<keyword evidence="3" id="KW-1185">Reference proteome</keyword>
<dbReference type="Gene3D" id="3.50.50.60">
    <property type="entry name" value="FAD/NAD(P)-binding domain"/>
    <property type="match status" value="1"/>
</dbReference>
<dbReference type="InterPro" id="IPR052189">
    <property type="entry name" value="L-asp_N-monooxygenase_NS-form"/>
</dbReference>
<proteinExistence type="predicted"/>
<dbReference type="Proteomes" id="UP000502415">
    <property type="component" value="Chromosome"/>
</dbReference>
<name>A0A7Z2ZSJ0_9BURK</name>
<organism evidence="2 3">
    <name type="scientific">Massilia forsythiae</name>
    <dbReference type="NCBI Taxonomy" id="2728020"/>
    <lineage>
        <taxon>Bacteria</taxon>
        <taxon>Pseudomonadati</taxon>
        <taxon>Pseudomonadota</taxon>
        <taxon>Betaproteobacteria</taxon>
        <taxon>Burkholderiales</taxon>
        <taxon>Oxalobacteraceae</taxon>
        <taxon>Telluria group</taxon>
        <taxon>Massilia</taxon>
    </lineage>
</organism>
<dbReference type="InterPro" id="IPR038732">
    <property type="entry name" value="HpyO/CreE_NAD-binding"/>
</dbReference>
<dbReference type="AlphaFoldDB" id="A0A7Z2ZSJ0"/>
<dbReference type="PANTHER" id="PTHR40254">
    <property type="entry name" value="BLR0577 PROTEIN"/>
    <property type="match status" value="1"/>
</dbReference>
<dbReference type="SUPFAM" id="SSF51905">
    <property type="entry name" value="FAD/NAD(P)-binding domain"/>
    <property type="match status" value="1"/>
</dbReference>
<dbReference type="InterPro" id="IPR036188">
    <property type="entry name" value="FAD/NAD-bd_sf"/>
</dbReference>
<dbReference type="EMBL" id="CP051685">
    <property type="protein sequence ID" value="QJE00521.1"/>
    <property type="molecule type" value="Genomic_DNA"/>
</dbReference>
<sequence length="670" mass="73564">MHKIAIIGLGPRGLSVFDRIIAYARNDTSASPLELYIFDGKEFGPGCHTTDQGSHLLVNTVACQMTQFSDDTVRGGGPLLYGPAFADWLSSKSGSAPDAPAGRVDIDRNGYYSRALFGDYLRWCFDYVKKLAPPHVTIYLHNFSTVEDLEWKGGGWQVSYDGQGYLADFVFLTTGHARKVPTERERELMSKVEAGRMRNPRLQLVLEPYPIRNAVSGVTERDTVAIEGIGLTTFDLLAQLTSARGGAFEPCGKTEPAGRLRYRPSGKEPRILLYARSGLPLTARAANQKGVFGQYKAKFLTLAKVEELRAATPGGQLDFQRQIMPLLLCDMQFAYYFSYLHQRHDRLTALVFSNEFLAADSAAARQTLIDKRVPRRDQLSWEAMVNPVPARALQSRRQYDDWLRGYLWRDVEQALLGNLNSPVKSACDVLRDVRDVIRSAIDFAGLTEESHRWLLGEFLPIMNRLAVGPPKERIQQLLALMDAGVVSADFGPGARGVYDEDAGCFVVRDHWGGSEQANVLVRARASLPGPLEDRSPLMRKMVKRGIVKPFMNGAFHPGGITVDRNMNVVGADSAVQDTLWALGTLVEGCKFYTFVLPRPGANSTTMVDAGRAVGRMMEAIAQRDRQDEALPAMDGPAPALAAGPAAPACAFDAWPQQAGAPLPANDLAAA</sequence>
<evidence type="ECO:0000313" key="3">
    <source>
        <dbReference type="Proteomes" id="UP000502415"/>
    </source>
</evidence>
<gene>
    <name evidence="2" type="ORF">HH212_11225</name>
</gene>
<protein>
    <submittedName>
        <fullName evidence="2">FAD/NAD(P)-binding protein</fullName>
    </submittedName>
</protein>
<evidence type="ECO:0000259" key="1">
    <source>
        <dbReference type="Pfam" id="PF13454"/>
    </source>
</evidence>
<dbReference type="Pfam" id="PF13454">
    <property type="entry name" value="NAD_binding_9"/>
    <property type="match status" value="1"/>
</dbReference>
<dbReference type="KEGG" id="mfy:HH212_11225"/>
<reference evidence="2 3" key="1">
    <citation type="submission" date="2020-04" db="EMBL/GenBank/DDBJ databases">
        <title>Genome sequencing of novel species.</title>
        <authorList>
            <person name="Heo J."/>
            <person name="Kim S.-J."/>
            <person name="Kim J.-S."/>
            <person name="Hong S.-B."/>
            <person name="Kwon S.-W."/>
        </authorList>
    </citation>
    <scope>NUCLEOTIDE SEQUENCE [LARGE SCALE GENOMIC DNA]</scope>
    <source>
        <strain evidence="2 3">GN2-R2</strain>
    </source>
</reference>
<feature type="domain" description="FAD-dependent urate hydroxylase HpyO/Asp monooxygenase CreE-like FAD/NAD(P)-binding" evidence="1">
    <location>
        <begin position="5"/>
        <end position="176"/>
    </location>
</feature>
<accession>A0A7Z2ZSJ0</accession>
<evidence type="ECO:0000313" key="2">
    <source>
        <dbReference type="EMBL" id="QJE00521.1"/>
    </source>
</evidence>
<dbReference type="PANTHER" id="PTHR40254:SF1">
    <property type="entry name" value="BLR0577 PROTEIN"/>
    <property type="match status" value="1"/>
</dbReference>
<dbReference type="RefSeq" id="WP_170202553.1">
    <property type="nucleotide sequence ID" value="NZ_CP051685.1"/>
</dbReference>